<keyword evidence="2" id="KW-1185">Reference proteome</keyword>
<dbReference type="RefSeq" id="WP_203914030.1">
    <property type="nucleotide sequence ID" value="NZ_BONY01000090.1"/>
</dbReference>
<name>A0A8J3VLQ0_9ACTN</name>
<protein>
    <submittedName>
        <fullName evidence="1">Uncharacterized protein</fullName>
    </submittedName>
</protein>
<accession>A0A8J3VLQ0</accession>
<organism evidence="1 2">
    <name type="scientific">Rhizocola hellebori</name>
    <dbReference type="NCBI Taxonomy" id="1392758"/>
    <lineage>
        <taxon>Bacteria</taxon>
        <taxon>Bacillati</taxon>
        <taxon>Actinomycetota</taxon>
        <taxon>Actinomycetes</taxon>
        <taxon>Micromonosporales</taxon>
        <taxon>Micromonosporaceae</taxon>
        <taxon>Rhizocola</taxon>
    </lineage>
</organism>
<gene>
    <name evidence="1" type="ORF">Rhe02_83830</name>
</gene>
<comment type="caution">
    <text evidence="1">The sequence shown here is derived from an EMBL/GenBank/DDBJ whole genome shotgun (WGS) entry which is preliminary data.</text>
</comment>
<proteinExistence type="predicted"/>
<reference evidence="1" key="1">
    <citation type="submission" date="2021-01" db="EMBL/GenBank/DDBJ databases">
        <title>Whole genome shotgun sequence of Rhizocola hellebori NBRC 109834.</title>
        <authorList>
            <person name="Komaki H."/>
            <person name="Tamura T."/>
        </authorList>
    </citation>
    <scope>NUCLEOTIDE SEQUENCE</scope>
    <source>
        <strain evidence="1">NBRC 109834</strain>
    </source>
</reference>
<dbReference type="AlphaFoldDB" id="A0A8J3VLQ0"/>
<sequence length="83" mass="9183">MKLTVLMKTASLWDRSAARLESKLRKGFVQVVSIQCGDCGRWMDPANWDPASAACDTCTTHLRQEGFAGRFGDGRFSRQAVTS</sequence>
<evidence type="ECO:0000313" key="1">
    <source>
        <dbReference type="EMBL" id="GIH10316.1"/>
    </source>
</evidence>
<dbReference type="EMBL" id="BONY01000090">
    <property type="protein sequence ID" value="GIH10316.1"/>
    <property type="molecule type" value="Genomic_DNA"/>
</dbReference>
<evidence type="ECO:0000313" key="2">
    <source>
        <dbReference type="Proteomes" id="UP000612899"/>
    </source>
</evidence>
<dbReference type="Proteomes" id="UP000612899">
    <property type="component" value="Unassembled WGS sequence"/>
</dbReference>